<dbReference type="FunFam" id="1.25.40.10:FF:000090">
    <property type="entry name" value="Pentatricopeptide repeat-containing protein, chloroplastic"/>
    <property type="match status" value="1"/>
</dbReference>
<dbReference type="NCBIfam" id="TIGR00756">
    <property type="entry name" value="PPR"/>
    <property type="match status" value="8"/>
</dbReference>
<feature type="repeat" description="PPR" evidence="2">
    <location>
        <begin position="484"/>
        <end position="518"/>
    </location>
</feature>
<dbReference type="FunFam" id="1.25.40.10:FF:000343">
    <property type="entry name" value="Pentatricopeptide repeat-containing protein At3g58590"/>
    <property type="match status" value="1"/>
</dbReference>
<feature type="repeat" description="PPR" evidence="2">
    <location>
        <begin position="414"/>
        <end position="448"/>
    </location>
</feature>
<proteinExistence type="predicted"/>
<dbReference type="Pfam" id="PF20431">
    <property type="entry name" value="E_motif"/>
    <property type="match status" value="1"/>
</dbReference>
<dbReference type="Gene3D" id="1.25.40.10">
    <property type="entry name" value="Tetratricopeptide repeat domain"/>
    <property type="match status" value="5"/>
</dbReference>
<dbReference type="GO" id="GO:0016787">
    <property type="term" value="F:hydrolase activity"/>
    <property type="evidence" value="ECO:0007669"/>
    <property type="project" value="UniProtKB-KW"/>
</dbReference>
<organism evidence="3 4">
    <name type="scientific">Apostasia shenzhenica</name>
    <dbReference type="NCBI Taxonomy" id="1088818"/>
    <lineage>
        <taxon>Eukaryota</taxon>
        <taxon>Viridiplantae</taxon>
        <taxon>Streptophyta</taxon>
        <taxon>Embryophyta</taxon>
        <taxon>Tracheophyta</taxon>
        <taxon>Spermatophyta</taxon>
        <taxon>Magnoliopsida</taxon>
        <taxon>Liliopsida</taxon>
        <taxon>Asparagales</taxon>
        <taxon>Orchidaceae</taxon>
        <taxon>Apostasioideae</taxon>
        <taxon>Apostasia</taxon>
    </lineage>
</organism>
<evidence type="ECO:0000256" key="1">
    <source>
        <dbReference type="ARBA" id="ARBA00022737"/>
    </source>
</evidence>
<gene>
    <name evidence="3" type="primary">PCMP-E99</name>
    <name evidence="3" type="ORF">AXF42_Ash017571</name>
</gene>
<accession>A0A2I0A3A4</accession>
<dbReference type="EMBL" id="KZ452035">
    <property type="protein sequence ID" value="PKA50032.1"/>
    <property type="molecule type" value="Genomic_DNA"/>
</dbReference>
<name>A0A2I0A3A4_9ASPA</name>
<feature type="repeat" description="PPR" evidence="2">
    <location>
        <begin position="217"/>
        <end position="251"/>
    </location>
</feature>
<dbReference type="InterPro" id="IPR011990">
    <property type="entry name" value="TPR-like_helical_dom_sf"/>
</dbReference>
<dbReference type="GO" id="GO:0003678">
    <property type="term" value="F:DNA helicase activity"/>
    <property type="evidence" value="ECO:0007669"/>
    <property type="project" value="UniProtKB-EC"/>
</dbReference>
<evidence type="ECO:0000256" key="2">
    <source>
        <dbReference type="PROSITE-ProRule" id="PRU00708"/>
    </source>
</evidence>
<dbReference type="InterPro" id="IPR046960">
    <property type="entry name" value="PPR_At4g14850-like_plant"/>
</dbReference>
<protein>
    <submittedName>
        <fullName evidence="3">Pentatricopeptide repeat-containing protein</fullName>
        <ecNumber evidence="3">3.6.4.12</ecNumber>
    </submittedName>
</protein>
<dbReference type="OrthoDB" id="185373at2759"/>
<dbReference type="Pfam" id="PF13041">
    <property type="entry name" value="PPR_2"/>
    <property type="match status" value="3"/>
</dbReference>
<feature type="repeat" description="PPR" evidence="2">
    <location>
        <begin position="313"/>
        <end position="347"/>
    </location>
</feature>
<evidence type="ECO:0000313" key="4">
    <source>
        <dbReference type="Proteomes" id="UP000236161"/>
    </source>
</evidence>
<keyword evidence="1" id="KW-0677">Repeat</keyword>
<keyword evidence="4" id="KW-1185">Reference proteome</keyword>
<dbReference type="Pfam" id="PF01535">
    <property type="entry name" value="PPR"/>
    <property type="match status" value="7"/>
</dbReference>
<dbReference type="InterPro" id="IPR046848">
    <property type="entry name" value="E_motif"/>
</dbReference>
<evidence type="ECO:0000313" key="3">
    <source>
        <dbReference type="EMBL" id="PKA50032.1"/>
    </source>
</evidence>
<dbReference type="PROSITE" id="PS51375">
    <property type="entry name" value="PPR"/>
    <property type="match status" value="5"/>
</dbReference>
<dbReference type="EC" id="3.6.4.12" evidence="3"/>
<reference evidence="3 4" key="1">
    <citation type="journal article" date="2017" name="Nature">
        <title>The Apostasia genome and the evolution of orchids.</title>
        <authorList>
            <person name="Zhang G.Q."/>
            <person name="Liu K.W."/>
            <person name="Li Z."/>
            <person name="Lohaus R."/>
            <person name="Hsiao Y.Y."/>
            <person name="Niu S.C."/>
            <person name="Wang J.Y."/>
            <person name="Lin Y.C."/>
            <person name="Xu Q."/>
            <person name="Chen L.J."/>
            <person name="Yoshida K."/>
            <person name="Fujiwara S."/>
            <person name="Wang Z.W."/>
            <person name="Zhang Y.Q."/>
            <person name="Mitsuda N."/>
            <person name="Wang M."/>
            <person name="Liu G.H."/>
            <person name="Pecoraro L."/>
            <person name="Huang H.X."/>
            <person name="Xiao X.J."/>
            <person name="Lin M."/>
            <person name="Wu X.Y."/>
            <person name="Wu W.L."/>
            <person name="Chen Y.Y."/>
            <person name="Chang S.B."/>
            <person name="Sakamoto S."/>
            <person name="Ohme-Takagi M."/>
            <person name="Yagi M."/>
            <person name="Zeng S.J."/>
            <person name="Shen C.Y."/>
            <person name="Yeh C.M."/>
            <person name="Luo Y.B."/>
            <person name="Tsai W.C."/>
            <person name="Van de Peer Y."/>
            <person name="Liu Z.J."/>
        </authorList>
    </citation>
    <scope>NUCLEOTIDE SEQUENCE [LARGE SCALE GENOMIC DNA]</scope>
    <source>
        <strain evidence="4">cv. Shenzhen</strain>
        <tissue evidence="3">Stem</tissue>
    </source>
</reference>
<dbReference type="Proteomes" id="UP000236161">
    <property type="component" value="Unassembled WGS sequence"/>
</dbReference>
<keyword evidence="3" id="KW-0378">Hydrolase</keyword>
<dbReference type="GO" id="GO:0003723">
    <property type="term" value="F:RNA binding"/>
    <property type="evidence" value="ECO:0007669"/>
    <property type="project" value="InterPro"/>
</dbReference>
<sequence>MNNVNPSRTLLIHLNPASPSLPSSSATTAAGIRPCGQVLNLDPRSAASAAAARPHDFPPLLKACASFSLLPLGRALHQRAIILGLAADPHLATSLLHMYAMNRRVSDARRVFDGMPDRNVVSWTAIIAAYSRSADANMAFSMYNKMQNEGILPNSVTLLGLLAGISELGQVQCLHASIVKYGFQDDLVLINSIINVYSICGAVEFARVLFDSMPLRDTITWNSMLAGYCRIEAQRDSFELFHRMRLTGFFPDQQTYGSLLASSIINGSSIHALIITSGFGSDAHLVTSLVSFYLNLGNLEYAFELFDRSPEKDVVIWTALISGLAQNDRASQALFFFHRMSSAGFMPGTAAIASALSACSQLNLYSFGASIHGFVLRQQLPLVSASGNSLITMYAKSSRLKQCHILFNSMKNKDLVSWNAVISGFARNLHVDEAFRFFSDMLSLMERPDSITVVSLFQGCSFMGALRQGKLLHCFIIRFGLNVSISTETSLVDMYAKCGDLEAARRVFDEMPRRDLISWSAIIEGYGSHGLGKLALSMFSSFLSTGMEPNDVMLLSVLSSCSHSGMVSEGLSIFDSMKEEFKVEPRIEHCACVVDLLCRAGNVEEALKFYREKMPRASADVLGIVLDACRTGGLGVMAEEIGKEMSELKPESAGSYVQLAHNYAAMKRWDGVGEVLARMRSLGLKKTPAWSFVEVDGSKHFFYADHASHHGWEEIVYMLKVLESELRDTNDHE</sequence>
<dbReference type="AlphaFoldDB" id="A0A2I0A3A4"/>
<dbReference type="PANTHER" id="PTHR24015">
    <property type="entry name" value="OS07G0578800 PROTEIN-RELATED"/>
    <property type="match status" value="1"/>
</dbReference>
<feature type="repeat" description="PPR" evidence="2">
    <location>
        <begin position="119"/>
        <end position="153"/>
    </location>
</feature>
<dbReference type="GO" id="GO:0009451">
    <property type="term" value="P:RNA modification"/>
    <property type="evidence" value="ECO:0007669"/>
    <property type="project" value="InterPro"/>
</dbReference>
<dbReference type="PANTHER" id="PTHR24015:SF1903">
    <property type="entry name" value="OS05G0305300 PROTEIN"/>
    <property type="match status" value="1"/>
</dbReference>
<dbReference type="InterPro" id="IPR002885">
    <property type="entry name" value="PPR_rpt"/>
</dbReference>